<dbReference type="InterPro" id="IPR011047">
    <property type="entry name" value="Quinoprotein_ADH-like_sf"/>
</dbReference>
<evidence type="ECO:0000313" key="3">
    <source>
        <dbReference type="Proteomes" id="UP000320496"/>
    </source>
</evidence>
<dbReference type="AlphaFoldDB" id="A0A517Z8M5"/>
<evidence type="ECO:0000259" key="1">
    <source>
        <dbReference type="Pfam" id="PF13360"/>
    </source>
</evidence>
<dbReference type="KEGG" id="mri:Mal4_31110"/>
<dbReference type="SUPFAM" id="SSF50998">
    <property type="entry name" value="Quinoprotein alcohol dehydrogenase-like"/>
    <property type="match status" value="1"/>
</dbReference>
<protein>
    <submittedName>
        <fullName evidence="2">Outer membrane biogenesis protein BamB</fullName>
    </submittedName>
</protein>
<feature type="domain" description="Pyrrolo-quinoline quinone repeat" evidence="1">
    <location>
        <begin position="101"/>
        <end position="356"/>
    </location>
</feature>
<dbReference type="Proteomes" id="UP000320496">
    <property type="component" value="Chromosome"/>
</dbReference>
<dbReference type="EMBL" id="CP036275">
    <property type="protein sequence ID" value="QDU38781.1"/>
    <property type="molecule type" value="Genomic_DNA"/>
</dbReference>
<dbReference type="PANTHER" id="PTHR34512:SF30">
    <property type="entry name" value="OUTER MEMBRANE PROTEIN ASSEMBLY FACTOR BAMB"/>
    <property type="match status" value="1"/>
</dbReference>
<dbReference type="InterPro" id="IPR002372">
    <property type="entry name" value="PQQ_rpt_dom"/>
</dbReference>
<dbReference type="Pfam" id="PF13360">
    <property type="entry name" value="PQQ_2"/>
    <property type="match status" value="1"/>
</dbReference>
<dbReference type="PANTHER" id="PTHR34512">
    <property type="entry name" value="CELL SURFACE PROTEIN"/>
    <property type="match status" value="1"/>
</dbReference>
<gene>
    <name evidence="2" type="ORF">Mal4_31110</name>
</gene>
<evidence type="ECO:0000313" key="2">
    <source>
        <dbReference type="EMBL" id="QDU38781.1"/>
    </source>
</evidence>
<proteinExistence type="predicted"/>
<reference evidence="2 3" key="1">
    <citation type="submission" date="2019-02" db="EMBL/GenBank/DDBJ databases">
        <title>Deep-cultivation of Planctomycetes and their phenomic and genomic characterization uncovers novel biology.</title>
        <authorList>
            <person name="Wiegand S."/>
            <person name="Jogler M."/>
            <person name="Boedeker C."/>
            <person name="Pinto D."/>
            <person name="Vollmers J."/>
            <person name="Rivas-Marin E."/>
            <person name="Kohn T."/>
            <person name="Peeters S.H."/>
            <person name="Heuer A."/>
            <person name="Rast P."/>
            <person name="Oberbeckmann S."/>
            <person name="Bunk B."/>
            <person name="Jeske O."/>
            <person name="Meyerdierks A."/>
            <person name="Storesund J.E."/>
            <person name="Kallscheuer N."/>
            <person name="Luecker S."/>
            <person name="Lage O.M."/>
            <person name="Pohl T."/>
            <person name="Merkel B.J."/>
            <person name="Hornburger P."/>
            <person name="Mueller R.-W."/>
            <person name="Bruemmer F."/>
            <person name="Labrenz M."/>
            <person name="Spormann A.M."/>
            <person name="Op den Camp H."/>
            <person name="Overmann J."/>
            <person name="Amann R."/>
            <person name="Jetten M.S.M."/>
            <person name="Mascher T."/>
            <person name="Medema M.H."/>
            <person name="Devos D.P."/>
            <person name="Kaster A.-K."/>
            <person name="Ovreas L."/>
            <person name="Rohde M."/>
            <person name="Galperin M.Y."/>
            <person name="Jogler C."/>
        </authorList>
    </citation>
    <scope>NUCLEOTIDE SEQUENCE [LARGE SCALE GENOMIC DNA]</scope>
    <source>
        <strain evidence="2 3">Mal4</strain>
    </source>
</reference>
<dbReference type="InterPro" id="IPR015943">
    <property type="entry name" value="WD40/YVTN_repeat-like_dom_sf"/>
</dbReference>
<organism evidence="2 3">
    <name type="scientific">Maioricimonas rarisocia</name>
    <dbReference type="NCBI Taxonomy" id="2528026"/>
    <lineage>
        <taxon>Bacteria</taxon>
        <taxon>Pseudomonadati</taxon>
        <taxon>Planctomycetota</taxon>
        <taxon>Planctomycetia</taxon>
        <taxon>Planctomycetales</taxon>
        <taxon>Planctomycetaceae</taxon>
        <taxon>Maioricimonas</taxon>
    </lineage>
</organism>
<dbReference type="Gene3D" id="2.130.10.10">
    <property type="entry name" value="YVTN repeat-like/Quinoprotein amine dehydrogenase"/>
    <property type="match status" value="1"/>
</dbReference>
<name>A0A517Z8M5_9PLAN</name>
<sequence length="435" mass="46551">MHWRRSRSTSGHRHISHSSRRAGRLLVGIGLLAIVTPGSAGDWPQILGPNRDGRAADDEVVSTDWEAAGPPVVWEKQVGSGYAGVAVKQGQAILFHRVGDEERVAALDAGTGQTLWSDGQPSDFRPQVGGENGPLCVPVIAGTRVITFGAQGILSCHDVKSGKLLWRRDTHEDFGAREGYFGAGSTPLVEENRVVVNVGGFRSGAGIVAFDLQSGQTLWQATDEQGSYSAPVATTVDGKRLVIAVTRLKCVGLDPASGEIRFETRFGQRGPTVNAASPVLLGDRMFLTASYGIGARWMRVRASSLEELWESDQILSSQYTTCVEHEGVLFGVDGRQDLPPANLVCIDPARQKVLWSVPDFGYATLILADGKLVIVKTDGELVVADASSKEFKPLGRARVLTGTARALPALANGRLYVRNDETLRCLQIGSSAAAN</sequence>
<keyword evidence="3" id="KW-1185">Reference proteome</keyword>
<accession>A0A517Z8M5</accession>